<dbReference type="InterPro" id="IPR002974">
    <property type="entry name" value="Cyt_P450_E_CYP52_ascomycetes"/>
</dbReference>
<comment type="caution">
    <text evidence="11">The sequence shown here is derived from an EMBL/GenBank/DDBJ whole genome shotgun (WGS) entry which is preliminary data.</text>
</comment>
<dbReference type="GO" id="GO:0005506">
    <property type="term" value="F:iron ion binding"/>
    <property type="evidence" value="ECO:0007669"/>
    <property type="project" value="InterPro"/>
</dbReference>
<keyword evidence="6" id="KW-1133">Transmembrane helix</keyword>
<evidence type="ECO:0008006" key="13">
    <source>
        <dbReference type="Google" id="ProtNLM"/>
    </source>
</evidence>
<dbReference type="Gene3D" id="1.10.630.10">
    <property type="entry name" value="Cytochrome P450"/>
    <property type="match status" value="1"/>
</dbReference>
<evidence type="ECO:0000256" key="7">
    <source>
        <dbReference type="ARBA" id="ARBA00023002"/>
    </source>
</evidence>
<dbReference type="InterPro" id="IPR047146">
    <property type="entry name" value="Cyt_P450_E_CYP52_fungi"/>
</dbReference>
<evidence type="ECO:0000256" key="3">
    <source>
        <dbReference type="ARBA" id="ARBA00010617"/>
    </source>
</evidence>
<proteinExistence type="inferred from homology"/>
<accession>A0A179IKF2</accession>
<reference evidence="11 12" key="1">
    <citation type="submission" date="2016-03" db="EMBL/GenBank/DDBJ databases">
        <title>Fine-scale spatial genetic structure of a fungal parasite of coffee scale insects.</title>
        <authorList>
            <person name="Jackson D."/>
            <person name="Zemenick K.A."/>
            <person name="Malloure B."/>
            <person name="Quandt C.A."/>
            <person name="James T.Y."/>
        </authorList>
    </citation>
    <scope>NUCLEOTIDE SEQUENCE [LARGE SCALE GENOMIC DNA]</scope>
    <source>
        <strain evidence="11 12">UM487</strain>
    </source>
</reference>
<organism evidence="11 12">
    <name type="scientific">Cordyceps confragosa</name>
    <name type="common">Lecanicillium lecanii</name>
    <dbReference type="NCBI Taxonomy" id="2714763"/>
    <lineage>
        <taxon>Eukaryota</taxon>
        <taxon>Fungi</taxon>
        <taxon>Dikarya</taxon>
        <taxon>Ascomycota</taxon>
        <taxon>Pezizomycotina</taxon>
        <taxon>Sordariomycetes</taxon>
        <taxon>Hypocreomycetidae</taxon>
        <taxon>Hypocreales</taxon>
        <taxon>Cordycipitaceae</taxon>
        <taxon>Akanthomyces</taxon>
    </lineage>
</organism>
<dbReference type="Pfam" id="PF00067">
    <property type="entry name" value="p450"/>
    <property type="match status" value="1"/>
</dbReference>
<name>A0A179IKF2_CORDF</name>
<keyword evidence="7" id="KW-0560">Oxidoreductase</keyword>
<protein>
    <recommendedName>
        <fullName evidence="13">Cytochrome P450</fullName>
    </recommendedName>
</protein>
<dbReference type="InterPro" id="IPR036396">
    <property type="entry name" value="Cyt_P450_sf"/>
</dbReference>
<evidence type="ECO:0000313" key="11">
    <source>
        <dbReference type="EMBL" id="OAR02825.1"/>
    </source>
</evidence>
<keyword evidence="12" id="KW-1185">Reference proteome</keyword>
<keyword evidence="9" id="KW-0503">Monooxygenase</keyword>
<evidence type="ECO:0000256" key="10">
    <source>
        <dbReference type="ARBA" id="ARBA00023136"/>
    </source>
</evidence>
<comment type="similarity">
    <text evidence="3">Belongs to the cytochrome P450 family.</text>
</comment>
<evidence type="ECO:0000256" key="6">
    <source>
        <dbReference type="ARBA" id="ARBA00022989"/>
    </source>
</evidence>
<dbReference type="GO" id="GO:0016712">
    <property type="term" value="F:oxidoreductase activity, acting on paired donors, with incorporation or reduction of molecular oxygen, reduced flavin or flavoprotein as one donor, and incorporation of one atom of oxygen"/>
    <property type="evidence" value="ECO:0007669"/>
    <property type="project" value="InterPro"/>
</dbReference>
<keyword evidence="10" id="KW-0472">Membrane</keyword>
<dbReference type="InterPro" id="IPR001128">
    <property type="entry name" value="Cyt_P450"/>
</dbReference>
<dbReference type="SUPFAM" id="SSF48264">
    <property type="entry name" value="Cytochrome P450"/>
    <property type="match status" value="1"/>
</dbReference>
<evidence type="ECO:0000256" key="1">
    <source>
        <dbReference type="ARBA" id="ARBA00001971"/>
    </source>
</evidence>
<dbReference type="PANTHER" id="PTHR24287">
    <property type="entry name" value="P450, PUTATIVE (EUROFUNG)-RELATED"/>
    <property type="match status" value="1"/>
</dbReference>
<evidence type="ECO:0000313" key="12">
    <source>
        <dbReference type="Proteomes" id="UP000243081"/>
    </source>
</evidence>
<comment type="cofactor">
    <cofactor evidence="1">
        <name>heme</name>
        <dbReference type="ChEBI" id="CHEBI:30413"/>
    </cofactor>
</comment>
<keyword evidence="4" id="KW-0812">Transmembrane</keyword>
<sequence length="522" mass="60070">ETLHSESLIYFSRDKMFYPLESVSLPYLVISACLSAILLSRFLPHVREDRKAIAKGCLPEPRVRQWDPIFGLDIAIAQGRALQQNRYLEWLRDLHANMPQTKTFSVNFVGYRWIYSTEPEILKAVYTANKTFGVEPIRRRPPGFMPFADKGVSTSDGEDWAFSRALIKPFFERSVYTSTDRIKPFAGKFLGLLPDDGETFDIQPLLQRWFLDITSEFIFGRSQDSMTHADRAEVTWAMADVLRGGRLRAQTYRVLWAFKWDWWYEAIEKVHAFLNPYIRSTLAELKERQQRIKDGLLVGEERTDLLWSMATQLPDEEELRSQVCLIFVPNNDTTSIFIGHCLYYLARNPDAWTKLRAEVTAIGDAPITFEMLRNLKHLNGVMNETHRLIPNNVTQIRAALEDVILPIGGGPDGKSPLDIRKGDIVSVTKTVMYRDPDQWGPDANEYRPERWDGMRGGWHFLPYGGGPRRCPAQMNVQNESAYMLCRLAQKYSSIEARDPLPYTARMRIGPSSLHGVKIAFYK</sequence>
<dbReference type="GO" id="GO:0020037">
    <property type="term" value="F:heme binding"/>
    <property type="evidence" value="ECO:0007669"/>
    <property type="project" value="InterPro"/>
</dbReference>
<dbReference type="OrthoDB" id="1470350at2759"/>
<dbReference type="PANTHER" id="PTHR24287:SF18">
    <property type="entry name" value="CYTOCHROME P450 MONOOXYGENASE APDE-RELATED"/>
    <property type="match status" value="1"/>
</dbReference>
<evidence type="ECO:0000256" key="5">
    <source>
        <dbReference type="ARBA" id="ARBA00022723"/>
    </source>
</evidence>
<evidence type="ECO:0000256" key="9">
    <source>
        <dbReference type="ARBA" id="ARBA00023033"/>
    </source>
</evidence>
<evidence type="ECO:0000256" key="2">
    <source>
        <dbReference type="ARBA" id="ARBA00004167"/>
    </source>
</evidence>
<dbReference type="Proteomes" id="UP000243081">
    <property type="component" value="Unassembled WGS sequence"/>
</dbReference>
<dbReference type="AlphaFoldDB" id="A0A179IKF2"/>
<gene>
    <name evidence="11" type="ORF">LLEC1_01604</name>
</gene>
<dbReference type="PRINTS" id="PR01239">
    <property type="entry name" value="EP450IICYP52"/>
</dbReference>
<evidence type="ECO:0000256" key="8">
    <source>
        <dbReference type="ARBA" id="ARBA00023004"/>
    </source>
</evidence>
<feature type="non-terminal residue" evidence="11">
    <location>
        <position position="1"/>
    </location>
</feature>
<keyword evidence="5" id="KW-0479">Metal-binding</keyword>
<dbReference type="GO" id="GO:0016020">
    <property type="term" value="C:membrane"/>
    <property type="evidence" value="ECO:0007669"/>
    <property type="project" value="UniProtKB-SubCell"/>
</dbReference>
<dbReference type="OMA" id="TDLLWSM"/>
<keyword evidence="8" id="KW-0408">Iron</keyword>
<comment type="subcellular location">
    <subcellularLocation>
        <location evidence="2">Membrane</location>
        <topology evidence="2">Single-pass membrane protein</topology>
    </subcellularLocation>
</comment>
<dbReference type="EMBL" id="LUKN01000493">
    <property type="protein sequence ID" value="OAR02825.1"/>
    <property type="molecule type" value="Genomic_DNA"/>
</dbReference>
<evidence type="ECO:0000256" key="4">
    <source>
        <dbReference type="ARBA" id="ARBA00022692"/>
    </source>
</evidence>